<dbReference type="EMBL" id="CM056777">
    <property type="protein sequence ID" value="KAJ8737864.1"/>
    <property type="molecule type" value="Genomic_DNA"/>
</dbReference>
<name>A0ACC2RCI1_9NEOP</name>
<proteinExistence type="predicted"/>
<evidence type="ECO:0000313" key="2">
    <source>
        <dbReference type="Proteomes" id="UP001231649"/>
    </source>
</evidence>
<dbReference type="Proteomes" id="UP001231649">
    <property type="component" value="Chromosome 1"/>
</dbReference>
<organism evidence="1 2">
    <name type="scientific">Mythimna loreyi</name>
    <dbReference type="NCBI Taxonomy" id="667449"/>
    <lineage>
        <taxon>Eukaryota</taxon>
        <taxon>Metazoa</taxon>
        <taxon>Ecdysozoa</taxon>
        <taxon>Arthropoda</taxon>
        <taxon>Hexapoda</taxon>
        <taxon>Insecta</taxon>
        <taxon>Pterygota</taxon>
        <taxon>Neoptera</taxon>
        <taxon>Endopterygota</taxon>
        <taxon>Lepidoptera</taxon>
        <taxon>Glossata</taxon>
        <taxon>Ditrysia</taxon>
        <taxon>Noctuoidea</taxon>
        <taxon>Noctuidae</taxon>
        <taxon>Noctuinae</taxon>
        <taxon>Hadenini</taxon>
        <taxon>Mythimna</taxon>
    </lineage>
</organism>
<reference evidence="1" key="1">
    <citation type="submission" date="2023-03" db="EMBL/GenBank/DDBJ databases">
        <title>Chromosome-level genomes of two armyworms, Mythimna separata and Mythimna loreyi, provide insights into the biosynthesis and reception of sex pheromones.</title>
        <authorList>
            <person name="Zhao H."/>
        </authorList>
    </citation>
    <scope>NUCLEOTIDE SEQUENCE</scope>
    <source>
        <strain evidence="1">BeijingLab</strain>
    </source>
</reference>
<gene>
    <name evidence="1" type="ORF">PYW08_000459</name>
</gene>
<accession>A0ACC2RCI1</accession>
<sequence length="700" mass="81525">MRPSRRKVSLRQMELLVDFAGANREVALGRFPGGPRVVQVSREAWHATSVQLNAVAVGASKTPDQWRRIPSVDEAAAPVRLDVSPIPQSSAPLSWSPDPTMHEEWLEDENSSQSQNIVISLSPSTQPSQLTQQQLQRTRDDRHTQQSTPSTTMTSRRVRRPRTRRQIGISVLVRNKAHTLPYFLTCLRDLDYPKNRLYLWIHSDFNEDKSIEVIEKWADKYAPLYNGVYITTNSTSGRLHPDEKSSIHWSPQHFKHVIQLREKALEFARKMWADYLFMIDADVFLTNPSTLKELVYKGLPIAAPMLVSDGLYSNFWCGMTDNYYYKRTDDYKPIQRMEKQGCFEVPMVHTAVLVNLKTKASDHLTYNPDKIRYYDGPQDDIIAFAVNAKNYGVTLHICNDDLYGFAPVPLEDNHDPKSDFEQLLNIKTEAIGRGSPLPLDEHLQDYVKYPDLWKFGCSEIYMINLERRTERRELMELSFKELGMDVKHFKAVDGRNLDMNNLKDLSITLMQNYEDPYHKRPMKAGEVGCFLSHYYIWEEIVEKRHAITMVLEDDIHFVPYFRNRFLRLMREISTLDWDLVYIGRKILLDDEEQYVTQHTTRPLYSYWTLGYLLSERGARKLLNARPLDRMLPVDEFLPIMFNQHPNDTWKAHFQTRNIEAYSAAPLLVHPTHYTGQEGYISDTEDSDLVTDAPHHYKNEL</sequence>
<evidence type="ECO:0000313" key="1">
    <source>
        <dbReference type="EMBL" id="KAJ8737864.1"/>
    </source>
</evidence>
<protein>
    <submittedName>
        <fullName evidence="1">Uncharacterized protein</fullName>
    </submittedName>
</protein>
<comment type="caution">
    <text evidence="1">The sequence shown here is derived from an EMBL/GenBank/DDBJ whole genome shotgun (WGS) entry which is preliminary data.</text>
</comment>
<keyword evidence="2" id="KW-1185">Reference proteome</keyword>